<feature type="domain" description="Leukocidin/Hemolysin toxin" evidence="4">
    <location>
        <begin position="110"/>
        <end position="353"/>
    </location>
</feature>
<dbReference type="InterPro" id="IPR003963">
    <property type="entry name" value="Bi-component_toxin_staph"/>
</dbReference>
<dbReference type="Pfam" id="PF07968">
    <property type="entry name" value="Leukocidin"/>
    <property type="match status" value="1"/>
</dbReference>
<protein>
    <submittedName>
        <fullName evidence="5">Leukocidin S subunit</fullName>
    </submittedName>
</protein>
<reference evidence="5 6" key="1">
    <citation type="journal article" date="2012" name="MBio">
        <title>Identification of a highly transmissible animal-independent Staphylococcus aureus ST398 clone with distinct genomic and cell adhesion properties.</title>
        <authorList>
            <person name="Uhlemann A.C."/>
            <person name="Porcella S.F."/>
            <person name="Trivedi S."/>
            <person name="Sullivan S.B."/>
            <person name="Hafer C."/>
            <person name="Kennedy A.D."/>
            <person name="Barbian K.D."/>
            <person name="McCarthy A.J."/>
            <person name="Street C."/>
            <person name="Hirschberg D.L."/>
            <person name="Lipkin W.I."/>
            <person name="Lindsay J.A."/>
            <person name="DeLeo F.R."/>
            <person name="Lowy F.D."/>
        </authorList>
    </citation>
    <scope>NUCLEOTIDE SEQUENCE [LARGE SCALE GENOMIC DNA]</scope>
    <source>
        <strain evidence="5 6">DR10</strain>
    </source>
</reference>
<organism evidence="5 6">
    <name type="scientific">Staphylococcus aureus subsp. aureus DR10</name>
    <dbReference type="NCBI Taxonomy" id="1155079"/>
    <lineage>
        <taxon>Bacteria</taxon>
        <taxon>Bacillati</taxon>
        <taxon>Bacillota</taxon>
        <taxon>Bacilli</taxon>
        <taxon>Bacillales</taxon>
        <taxon>Staphylococcaceae</taxon>
        <taxon>Staphylococcus</taxon>
    </lineage>
</organism>
<evidence type="ECO:0000259" key="4">
    <source>
        <dbReference type="Pfam" id="PF07968"/>
    </source>
</evidence>
<sequence length="372" mass="42858">MILFTCRYLSTILNIRKKVITMKNKKRVFIASSLSCALLLLSAANTEANSANKDSQDQTKKEHVDKAQQKEKRNVNDKDKNTPGPDDIGKNGKVTKRTETVYDEKTNILQNLQFDFIDDPTYDKNVLLVKKQGSIHSNLKFESHKEENNSSWLKYPSEYHVDFQVKSNRKTEILDQLPKNKISTAKVDSTFSYNSGGKFDSVKGVGRTSSNSYSKTISYNQQNYDTIASGKNNNWHVHWSVVANDLKYGGEVKNRNDDFLFYRNTRLSTVENPELSFASKYRYPALVRSGFNPEFLTYLSNEKSNEKTQFEVTYTRNQDVLKNKPGIHYAPPILEKNKDGQRLIVTYEVDWKNKTVKVIDKYSDENKPYKEG</sequence>
<evidence type="ECO:0000313" key="6">
    <source>
        <dbReference type="Proteomes" id="UP000003093"/>
    </source>
</evidence>
<name>A0ABC9PZH6_STAA5</name>
<feature type="compositionally biased region" description="Basic and acidic residues" evidence="3">
    <location>
        <begin position="54"/>
        <end position="81"/>
    </location>
</feature>
<accession>A0ABC9PZH6</accession>
<evidence type="ECO:0000313" key="5">
    <source>
        <dbReference type="EMBL" id="EIA13989.1"/>
    </source>
</evidence>
<dbReference type="EMBL" id="AIDT01000009">
    <property type="protein sequence ID" value="EIA13989.1"/>
    <property type="molecule type" value="Genomic_DNA"/>
</dbReference>
<dbReference type="Gene3D" id="2.70.240.10">
    <property type="entry name" value="Leukocidin/porin MspA"/>
    <property type="match status" value="1"/>
</dbReference>
<evidence type="ECO:0000256" key="1">
    <source>
        <dbReference type="ARBA" id="ARBA00009831"/>
    </source>
</evidence>
<gene>
    <name evidence="5" type="ORF">ST398NM02_2061</name>
</gene>
<dbReference type="SUPFAM" id="SSF56959">
    <property type="entry name" value="Leukocidin-like"/>
    <property type="match status" value="1"/>
</dbReference>
<evidence type="ECO:0000256" key="2">
    <source>
        <dbReference type="ARBA" id="ARBA00022729"/>
    </source>
</evidence>
<dbReference type="InterPro" id="IPR036435">
    <property type="entry name" value="Leukocidin/porin_MspA_sf"/>
</dbReference>
<dbReference type="AlphaFoldDB" id="A0ABC9PZH6"/>
<comment type="caution">
    <text evidence="5">The sequence shown here is derived from an EMBL/GenBank/DDBJ whole genome shotgun (WGS) entry which is preliminary data.</text>
</comment>
<dbReference type="InterPro" id="IPR016183">
    <property type="entry name" value="Leukocidin/Hemolysin_toxin"/>
</dbReference>
<feature type="region of interest" description="Disordered" evidence="3">
    <location>
        <begin position="49"/>
        <end position="95"/>
    </location>
</feature>
<dbReference type="PRINTS" id="PR01468">
    <property type="entry name" value="BICOMPNTOXIN"/>
</dbReference>
<dbReference type="Proteomes" id="UP000003093">
    <property type="component" value="Unassembled WGS sequence"/>
</dbReference>
<keyword evidence="2" id="KW-0732">Signal</keyword>
<comment type="similarity">
    <text evidence="1">Belongs to the aerolysin family.</text>
</comment>
<evidence type="ECO:0000256" key="3">
    <source>
        <dbReference type="SAM" id="MobiDB-lite"/>
    </source>
</evidence>
<proteinExistence type="inferred from homology"/>